<dbReference type="GO" id="GO:0044027">
    <property type="term" value="P:negative regulation of gene expression via chromosomal CpG island methylation"/>
    <property type="evidence" value="ECO:0007669"/>
    <property type="project" value="TreeGrafter"/>
</dbReference>
<feature type="active site" evidence="5">
    <location>
        <position position="76"/>
    </location>
</feature>
<comment type="similarity">
    <text evidence="5 6">Belongs to the class I-like SAM-binding methyltransferase superfamily. C5-methyltransferase family.</text>
</comment>
<reference evidence="8 9" key="1">
    <citation type="journal article" date="2016" name="Nat. Commun.">
        <title>Thousands of microbial genomes shed light on interconnected biogeochemical processes in an aquifer system.</title>
        <authorList>
            <person name="Anantharaman K."/>
            <person name="Brown C.T."/>
            <person name="Hug L.A."/>
            <person name="Sharon I."/>
            <person name="Castelle C.J."/>
            <person name="Probst A.J."/>
            <person name="Thomas B.C."/>
            <person name="Singh A."/>
            <person name="Wilkins M.J."/>
            <person name="Karaoz U."/>
            <person name="Brodie E.L."/>
            <person name="Williams K.H."/>
            <person name="Hubbard S.S."/>
            <person name="Banfield J.F."/>
        </authorList>
    </citation>
    <scope>NUCLEOTIDE SEQUENCE [LARGE SCALE GENOMIC DNA]</scope>
</reference>
<dbReference type="InterPro" id="IPR018117">
    <property type="entry name" value="C5_DNA_meth_AS"/>
</dbReference>
<dbReference type="InterPro" id="IPR029063">
    <property type="entry name" value="SAM-dependent_MTases_sf"/>
</dbReference>
<name>A0A1F8EDI3_9BACT</name>
<dbReference type="GO" id="GO:0032259">
    <property type="term" value="P:methylation"/>
    <property type="evidence" value="ECO:0007669"/>
    <property type="project" value="UniProtKB-KW"/>
</dbReference>
<dbReference type="GO" id="GO:0003677">
    <property type="term" value="F:DNA binding"/>
    <property type="evidence" value="ECO:0007669"/>
    <property type="project" value="TreeGrafter"/>
</dbReference>
<gene>
    <name evidence="8" type="ORF">A2649_04175</name>
</gene>
<dbReference type="Gene3D" id="3.40.50.150">
    <property type="entry name" value="Vaccinia Virus protein VP39"/>
    <property type="match status" value="1"/>
</dbReference>
<dbReference type="PRINTS" id="PR00105">
    <property type="entry name" value="C5METTRFRASE"/>
</dbReference>
<comment type="catalytic activity">
    <reaction evidence="7">
        <text>a 2'-deoxycytidine in DNA + S-adenosyl-L-methionine = a 5-methyl-2'-deoxycytidine in DNA + S-adenosyl-L-homocysteine + H(+)</text>
        <dbReference type="Rhea" id="RHEA:13681"/>
        <dbReference type="Rhea" id="RHEA-COMP:11369"/>
        <dbReference type="Rhea" id="RHEA-COMP:11370"/>
        <dbReference type="ChEBI" id="CHEBI:15378"/>
        <dbReference type="ChEBI" id="CHEBI:57856"/>
        <dbReference type="ChEBI" id="CHEBI:59789"/>
        <dbReference type="ChEBI" id="CHEBI:85452"/>
        <dbReference type="ChEBI" id="CHEBI:85454"/>
        <dbReference type="EC" id="2.1.1.37"/>
    </reaction>
</comment>
<dbReference type="Pfam" id="PF00145">
    <property type="entry name" value="DNA_methylase"/>
    <property type="match status" value="1"/>
</dbReference>
<sequence>MSKRKSISLFTGAGGMDVGLSRAGFNVVWANEIDTDACETYKLNHKGEIECGDIRNFIEKLNSFENIDLVFGGPPCQGFSVAGKMDPNDERSKLIFSFMDVVEKVKPTAFILENVKALAVLEKWAPVRNALFEKARSLGYDFTELVLLNATDYGVPQKRERMFFIGIKNAKSIAKSMTGFSEYLKKYQKKALPIRELFAELGPVGTERNQKVCRAKITLAREPILRRSAYAGMIFNGAGRPIDADGYSNTLPASMGGNRTPIVDENQIFNGGGSWIENYHSKLWAGERPEDVTPPNYLRRITVEEAARIQTFPENYKFSGRQNSIYSQIGNAVPCELAHAVGAALQDVLNDEEL</sequence>
<dbReference type="Gene3D" id="3.90.120.10">
    <property type="entry name" value="DNA Methylase, subunit A, domain 2"/>
    <property type="match status" value="1"/>
</dbReference>
<comment type="caution">
    <text evidence="8">The sequence shown here is derived from an EMBL/GenBank/DDBJ whole genome shotgun (WGS) entry which is preliminary data.</text>
</comment>
<dbReference type="EMBL" id="MGJB01000016">
    <property type="protein sequence ID" value="OGM98389.1"/>
    <property type="molecule type" value="Genomic_DNA"/>
</dbReference>
<dbReference type="CDD" id="cd00315">
    <property type="entry name" value="Cyt_C5_DNA_methylase"/>
    <property type="match status" value="1"/>
</dbReference>
<dbReference type="NCBIfam" id="TIGR00675">
    <property type="entry name" value="dcm"/>
    <property type="match status" value="1"/>
</dbReference>
<dbReference type="PROSITE" id="PS00094">
    <property type="entry name" value="C5_MTASE_1"/>
    <property type="match status" value="1"/>
</dbReference>
<keyword evidence="3 5" id="KW-0949">S-adenosyl-L-methionine</keyword>
<dbReference type="PANTHER" id="PTHR10629">
    <property type="entry name" value="CYTOSINE-SPECIFIC METHYLTRANSFERASE"/>
    <property type="match status" value="1"/>
</dbReference>
<evidence type="ECO:0000256" key="6">
    <source>
        <dbReference type="RuleBase" id="RU000416"/>
    </source>
</evidence>
<dbReference type="SUPFAM" id="SSF53335">
    <property type="entry name" value="S-adenosyl-L-methionine-dependent methyltransferases"/>
    <property type="match status" value="1"/>
</dbReference>
<dbReference type="InterPro" id="IPR050390">
    <property type="entry name" value="C5-Methyltransferase"/>
</dbReference>
<evidence type="ECO:0000313" key="9">
    <source>
        <dbReference type="Proteomes" id="UP000176893"/>
    </source>
</evidence>
<dbReference type="AlphaFoldDB" id="A0A1F8EDI3"/>
<evidence type="ECO:0000256" key="3">
    <source>
        <dbReference type="ARBA" id="ARBA00022691"/>
    </source>
</evidence>
<dbReference type="InterPro" id="IPR001525">
    <property type="entry name" value="C5_MeTfrase"/>
</dbReference>
<dbReference type="Proteomes" id="UP000176893">
    <property type="component" value="Unassembled WGS sequence"/>
</dbReference>
<dbReference type="GO" id="GO:0003886">
    <property type="term" value="F:DNA (cytosine-5-)-methyltransferase activity"/>
    <property type="evidence" value="ECO:0007669"/>
    <property type="project" value="UniProtKB-EC"/>
</dbReference>
<keyword evidence="4" id="KW-0680">Restriction system</keyword>
<keyword evidence="2 5" id="KW-0808">Transferase</keyword>
<dbReference type="PANTHER" id="PTHR10629:SF52">
    <property type="entry name" value="DNA (CYTOSINE-5)-METHYLTRANSFERASE 1"/>
    <property type="match status" value="1"/>
</dbReference>
<evidence type="ECO:0000256" key="7">
    <source>
        <dbReference type="RuleBase" id="RU000417"/>
    </source>
</evidence>
<evidence type="ECO:0000256" key="4">
    <source>
        <dbReference type="ARBA" id="ARBA00022747"/>
    </source>
</evidence>
<accession>A0A1F8EDI3</accession>
<proteinExistence type="inferred from homology"/>
<evidence type="ECO:0000313" key="8">
    <source>
        <dbReference type="EMBL" id="OGM98389.1"/>
    </source>
</evidence>
<evidence type="ECO:0000256" key="1">
    <source>
        <dbReference type="ARBA" id="ARBA00022603"/>
    </source>
</evidence>
<evidence type="ECO:0000256" key="5">
    <source>
        <dbReference type="PROSITE-ProRule" id="PRU01016"/>
    </source>
</evidence>
<dbReference type="STRING" id="1802661.A2649_04175"/>
<organism evidence="8 9">
    <name type="scientific">Candidatus Yanofskybacteria bacterium RIFCSPHIGHO2_01_FULL_41_26</name>
    <dbReference type="NCBI Taxonomy" id="1802661"/>
    <lineage>
        <taxon>Bacteria</taxon>
        <taxon>Candidatus Yanofskyibacteriota</taxon>
    </lineage>
</organism>
<dbReference type="GO" id="GO:0009307">
    <property type="term" value="P:DNA restriction-modification system"/>
    <property type="evidence" value="ECO:0007669"/>
    <property type="project" value="UniProtKB-KW"/>
</dbReference>
<keyword evidence="1 5" id="KW-0489">Methyltransferase</keyword>
<protein>
    <recommendedName>
        <fullName evidence="7">Cytosine-specific methyltransferase</fullName>
        <ecNumber evidence="7">2.1.1.37</ecNumber>
    </recommendedName>
</protein>
<evidence type="ECO:0000256" key="2">
    <source>
        <dbReference type="ARBA" id="ARBA00022679"/>
    </source>
</evidence>
<dbReference type="EC" id="2.1.1.37" evidence="7"/>
<dbReference type="PROSITE" id="PS51679">
    <property type="entry name" value="SAM_MT_C5"/>
    <property type="match status" value="1"/>
</dbReference>